<dbReference type="Proteomes" id="UP000828390">
    <property type="component" value="Unassembled WGS sequence"/>
</dbReference>
<name>A0A9D4H1Q8_DREPO</name>
<organism evidence="1 2">
    <name type="scientific">Dreissena polymorpha</name>
    <name type="common">Zebra mussel</name>
    <name type="synonym">Mytilus polymorpha</name>
    <dbReference type="NCBI Taxonomy" id="45954"/>
    <lineage>
        <taxon>Eukaryota</taxon>
        <taxon>Metazoa</taxon>
        <taxon>Spiralia</taxon>
        <taxon>Lophotrochozoa</taxon>
        <taxon>Mollusca</taxon>
        <taxon>Bivalvia</taxon>
        <taxon>Autobranchia</taxon>
        <taxon>Heteroconchia</taxon>
        <taxon>Euheterodonta</taxon>
        <taxon>Imparidentia</taxon>
        <taxon>Neoheterodontei</taxon>
        <taxon>Myida</taxon>
        <taxon>Dreissenoidea</taxon>
        <taxon>Dreissenidae</taxon>
        <taxon>Dreissena</taxon>
    </lineage>
</organism>
<reference evidence="1" key="2">
    <citation type="submission" date="2020-11" db="EMBL/GenBank/DDBJ databases">
        <authorList>
            <person name="McCartney M.A."/>
            <person name="Auch B."/>
            <person name="Kono T."/>
            <person name="Mallez S."/>
            <person name="Becker A."/>
            <person name="Gohl D.M."/>
            <person name="Silverstein K.A.T."/>
            <person name="Koren S."/>
            <person name="Bechman K.B."/>
            <person name="Herman A."/>
            <person name="Abrahante J.E."/>
            <person name="Garbe J."/>
        </authorList>
    </citation>
    <scope>NUCLEOTIDE SEQUENCE</scope>
    <source>
        <strain evidence="1">Duluth1</strain>
        <tissue evidence="1">Whole animal</tissue>
    </source>
</reference>
<sequence>MTFIVGPFSVTTKSGLEDLYGNHTFDLDRQFLIVILTNKCVLNNNYTLKIPHFRGPLVADLAGLYLSSYKRGNQTMLVVLRGTRASTATLFWGVGGSTGTIA</sequence>
<accession>A0A9D4H1Q8</accession>
<dbReference type="AlphaFoldDB" id="A0A9D4H1Q8"/>
<gene>
    <name evidence="1" type="ORF">DPMN_128931</name>
</gene>
<evidence type="ECO:0000313" key="1">
    <source>
        <dbReference type="EMBL" id="KAH3827003.1"/>
    </source>
</evidence>
<dbReference type="EMBL" id="JAIWYP010000005">
    <property type="protein sequence ID" value="KAH3827003.1"/>
    <property type="molecule type" value="Genomic_DNA"/>
</dbReference>
<keyword evidence="2" id="KW-1185">Reference proteome</keyword>
<dbReference type="Gene3D" id="2.60.40.1730">
    <property type="entry name" value="tricorn interacting facor f3 domain"/>
    <property type="match status" value="1"/>
</dbReference>
<protein>
    <submittedName>
        <fullName evidence="1">Uncharacterized protein</fullName>
    </submittedName>
</protein>
<dbReference type="InterPro" id="IPR042097">
    <property type="entry name" value="Aminopeptidase_N-like_N_sf"/>
</dbReference>
<proteinExistence type="predicted"/>
<reference evidence="1" key="1">
    <citation type="journal article" date="2019" name="bioRxiv">
        <title>The Genome of the Zebra Mussel, Dreissena polymorpha: A Resource for Invasive Species Research.</title>
        <authorList>
            <person name="McCartney M.A."/>
            <person name="Auch B."/>
            <person name="Kono T."/>
            <person name="Mallez S."/>
            <person name="Zhang Y."/>
            <person name="Obille A."/>
            <person name="Becker A."/>
            <person name="Abrahante J.E."/>
            <person name="Garbe J."/>
            <person name="Badalamenti J.P."/>
            <person name="Herman A."/>
            <person name="Mangelson H."/>
            <person name="Liachko I."/>
            <person name="Sullivan S."/>
            <person name="Sone E.D."/>
            <person name="Koren S."/>
            <person name="Silverstein K.A.T."/>
            <person name="Beckman K.B."/>
            <person name="Gohl D.M."/>
        </authorList>
    </citation>
    <scope>NUCLEOTIDE SEQUENCE</scope>
    <source>
        <strain evidence="1">Duluth1</strain>
        <tissue evidence="1">Whole animal</tissue>
    </source>
</reference>
<comment type="caution">
    <text evidence="1">The sequence shown here is derived from an EMBL/GenBank/DDBJ whole genome shotgun (WGS) entry which is preliminary data.</text>
</comment>
<evidence type="ECO:0000313" key="2">
    <source>
        <dbReference type="Proteomes" id="UP000828390"/>
    </source>
</evidence>